<dbReference type="Gene3D" id="2.60.40.1190">
    <property type="match status" value="1"/>
</dbReference>
<evidence type="ECO:0000313" key="3">
    <source>
        <dbReference type="Proteomes" id="UP000315017"/>
    </source>
</evidence>
<gene>
    <name evidence="2" type="ORF">ETAA8_41310</name>
</gene>
<dbReference type="Proteomes" id="UP000315017">
    <property type="component" value="Chromosome"/>
</dbReference>
<proteinExistence type="predicted"/>
<dbReference type="AlphaFoldDB" id="A0A517YFM0"/>
<accession>A0A517YFM0</accession>
<feature type="region of interest" description="Disordered" evidence="1">
    <location>
        <begin position="16"/>
        <end position="48"/>
    </location>
</feature>
<dbReference type="SUPFAM" id="SSF49344">
    <property type="entry name" value="CBD9-like"/>
    <property type="match status" value="1"/>
</dbReference>
<evidence type="ECO:0008006" key="4">
    <source>
        <dbReference type="Google" id="ProtNLM"/>
    </source>
</evidence>
<reference evidence="2 3" key="1">
    <citation type="submission" date="2019-02" db="EMBL/GenBank/DDBJ databases">
        <title>Deep-cultivation of Planctomycetes and their phenomic and genomic characterization uncovers novel biology.</title>
        <authorList>
            <person name="Wiegand S."/>
            <person name="Jogler M."/>
            <person name="Boedeker C."/>
            <person name="Pinto D."/>
            <person name="Vollmers J."/>
            <person name="Rivas-Marin E."/>
            <person name="Kohn T."/>
            <person name="Peeters S.H."/>
            <person name="Heuer A."/>
            <person name="Rast P."/>
            <person name="Oberbeckmann S."/>
            <person name="Bunk B."/>
            <person name="Jeske O."/>
            <person name="Meyerdierks A."/>
            <person name="Storesund J.E."/>
            <person name="Kallscheuer N."/>
            <person name="Luecker S."/>
            <person name="Lage O.M."/>
            <person name="Pohl T."/>
            <person name="Merkel B.J."/>
            <person name="Hornburger P."/>
            <person name="Mueller R.-W."/>
            <person name="Bruemmer F."/>
            <person name="Labrenz M."/>
            <person name="Spormann A.M."/>
            <person name="Op den Camp H."/>
            <person name="Overmann J."/>
            <person name="Amann R."/>
            <person name="Jetten M.S.M."/>
            <person name="Mascher T."/>
            <person name="Medema M.H."/>
            <person name="Devos D.P."/>
            <person name="Kaster A.-K."/>
            <person name="Ovreas L."/>
            <person name="Rohde M."/>
            <person name="Galperin M.Y."/>
            <person name="Jogler C."/>
        </authorList>
    </citation>
    <scope>NUCLEOTIDE SEQUENCE [LARGE SCALE GENOMIC DNA]</scope>
    <source>
        <strain evidence="2 3">ETA_A8</strain>
    </source>
</reference>
<feature type="compositionally biased region" description="Polar residues" evidence="1">
    <location>
        <begin position="16"/>
        <end position="26"/>
    </location>
</feature>
<feature type="compositionally biased region" description="Basic and acidic residues" evidence="1">
    <location>
        <begin position="31"/>
        <end position="44"/>
    </location>
</feature>
<protein>
    <recommendedName>
        <fullName evidence="4">Carbohydrate-binding domain-containing protein</fullName>
    </recommendedName>
</protein>
<organism evidence="2 3">
    <name type="scientific">Anatilimnocola aggregata</name>
    <dbReference type="NCBI Taxonomy" id="2528021"/>
    <lineage>
        <taxon>Bacteria</taxon>
        <taxon>Pseudomonadati</taxon>
        <taxon>Planctomycetota</taxon>
        <taxon>Planctomycetia</taxon>
        <taxon>Pirellulales</taxon>
        <taxon>Pirellulaceae</taxon>
        <taxon>Anatilimnocola</taxon>
    </lineage>
</organism>
<evidence type="ECO:0000313" key="2">
    <source>
        <dbReference type="EMBL" id="QDU29024.1"/>
    </source>
</evidence>
<evidence type="ECO:0000256" key="1">
    <source>
        <dbReference type="SAM" id="MobiDB-lite"/>
    </source>
</evidence>
<dbReference type="EMBL" id="CP036274">
    <property type="protein sequence ID" value="QDU29024.1"/>
    <property type="molecule type" value="Genomic_DNA"/>
</dbReference>
<dbReference type="KEGG" id="aagg:ETAA8_41310"/>
<name>A0A517YFM0_9BACT</name>
<keyword evidence="3" id="KW-1185">Reference proteome</keyword>
<sequence>MVDFEKITSLDLMQRNTSTNSVSTPRAVTDFTEKKSQPHRDAPWRSRKLSQVSEVRSGLQFDALEGDAEWNADWKACVSLEDNQYVVEFAIPHAALGTDAPQPGEKWALNILRGRSTREPKWERYAQWVMTYADFKSSTHLGTLQF</sequence>